<dbReference type="Gene3D" id="1.10.30.50">
    <property type="match status" value="1"/>
</dbReference>
<dbReference type="InterPro" id="IPR003615">
    <property type="entry name" value="HNH_nuc"/>
</dbReference>
<dbReference type="RefSeq" id="WP_068743635.1">
    <property type="nucleotide sequence ID" value="NZ_LSRE01000002.1"/>
</dbReference>
<dbReference type="PANTHER" id="PTHR33877">
    <property type="entry name" value="SLL1193 PROTEIN"/>
    <property type="match status" value="1"/>
</dbReference>
<dbReference type="SMART" id="SM00507">
    <property type="entry name" value="HNHc"/>
    <property type="match status" value="1"/>
</dbReference>
<proteinExistence type="predicted"/>
<feature type="domain" description="HNH nuclease" evidence="1">
    <location>
        <begin position="40"/>
        <end position="90"/>
    </location>
</feature>
<evidence type="ECO:0000259" key="1">
    <source>
        <dbReference type="SMART" id="SM00507"/>
    </source>
</evidence>
<sequence>MTEPESFREILEPLVDLMDTRRAEVIRTSQTEERAPISDAARLTVLRRCHYRCEWCGSRTRLELDHIVPWSAGGSDNPSNLRALCHTCNQDRSNWVNDADMVIAHRNATMPSGMCLQHYSGDPDTFQQVAHHRERVFCLQCGSVVLGITFDSMVNEIDDLNPW</sequence>
<dbReference type="PANTHER" id="PTHR33877:SF1">
    <property type="entry name" value="TYPE IV METHYL-DIRECTED RESTRICTION ENZYME ECOKMCRA"/>
    <property type="match status" value="1"/>
</dbReference>
<dbReference type="InterPro" id="IPR052892">
    <property type="entry name" value="NA-targeting_endonuclease"/>
</dbReference>
<organism evidence="2 3">
    <name type="scientific">Tsukamurella pseudospumae</name>
    <dbReference type="NCBI Taxonomy" id="239498"/>
    <lineage>
        <taxon>Bacteria</taxon>
        <taxon>Bacillati</taxon>
        <taxon>Actinomycetota</taxon>
        <taxon>Actinomycetes</taxon>
        <taxon>Mycobacteriales</taxon>
        <taxon>Tsukamurellaceae</taxon>
        <taxon>Tsukamurella</taxon>
    </lineage>
</organism>
<evidence type="ECO:0000313" key="2">
    <source>
        <dbReference type="EMBL" id="KXP00875.1"/>
    </source>
</evidence>
<keyword evidence="3" id="KW-1185">Reference proteome</keyword>
<evidence type="ECO:0000313" key="3">
    <source>
        <dbReference type="Proteomes" id="UP000070409"/>
    </source>
</evidence>
<comment type="caution">
    <text evidence="2">The sequence shown here is derived from an EMBL/GenBank/DDBJ whole genome shotgun (WGS) entry which is preliminary data.</text>
</comment>
<accession>A0A137ZRT3</accession>
<gene>
    <name evidence="2" type="ORF">AXK61_12765</name>
</gene>
<dbReference type="EMBL" id="LSRE01000002">
    <property type="protein sequence ID" value="KXP00875.1"/>
    <property type="molecule type" value="Genomic_DNA"/>
</dbReference>
<reference evidence="2 3" key="1">
    <citation type="submission" date="2016-02" db="EMBL/GenBank/DDBJ databases">
        <authorList>
            <person name="Teng J.L."/>
            <person name="Tang Y."/>
            <person name="Huang Y."/>
            <person name="Guo F."/>
            <person name="Wei W."/>
            <person name="Chen J.H."/>
            <person name="Wong S.Y."/>
            <person name="Lau S.K."/>
            <person name="Woo P.C."/>
        </authorList>
    </citation>
    <scope>NUCLEOTIDE SEQUENCE [LARGE SCALE GENOMIC DNA]</scope>
    <source>
        <strain evidence="2 3">JCM 13375</strain>
    </source>
</reference>
<dbReference type="CDD" id="cd00085">
    <property type="entry name" value="HNHc"/>
    <property type="match status" value="1"/>
</dbReference>
<protein>
    <recommendedName>
        <fullName evidence="1">HNH nuclease domain-containing protein</fullName>
    </recommendedName>
</protein>
<dbReference type="Pfam" id="PF01844">
    <property type="entry name" value="HNH"/>
    <property type="match status" value="1"/>
</dbReference>
<dbReference type="Proteomes" id="UP000070409">
    <property type="component" value="Unassembled WGS sequence"/>
</dbReference>
<dbReference type="InterPro" id="IPR002711">
    <property type="entry name" value="HNH"/>
</dbReference>
<name>A0A137ZRT3_9ACTN</name>